<organism evidence="11 12">
    <name type="scientific">Phaeocystidibacter luteus</name>
    <dbReference type="NCBI Taxonomy" id="911197"/>
    <lineage>
        <taxon>Bacteria</taxon>
        <taxon>Pseudomonadati</taxon>
        <taxon>Bacteroidota</taxon>
        <taxon>Flavobacteriia</taxon>
        <taxon>Flavobacteriales</taxon>
        <taxon>Phaeocystidibacteraceae</taxon>
        <taxon>Phaeocystidibacter</taxon>
    </lineage>
</organism>
<keyword evidence="12" id="KW-1185">Reference proteome</keyword>
<gene>
    <name evidence="11" type="ORF">F8C67_08515</name>
</gene>
<dbReference type="AlphaFoldDB" id="A0A6N6RHU9"/>
<sequence>MQKLDSNFLRKYGPWAVVTGASSGIGKAIAVELANSGFKLILVGRDLSRLQNITRDFGKTVEVIPVVADLSIETENERLIDISMRYNVGLLVLCAGYGTSGPIYHTSKDSELGMAKLNMLSSLHLTHHFANRFVGLGKGGIVLMSSIVSFQGVPRASNYAATKAYIQTLSEGLALELKGTNVDLIAGAPGPVKSGFEKRANMRLQNAIEPKLVATEILNSLGKKMTVYPGIFSKFARVGLGMLPRTIRTAIMGKIMKGFTAHQR</sequence>
<comment type="catalytic activity">
    <reaction evidence="10">
        <text>3-hydroxypropanoate + NADP(+) = 3-oxopropanoate + NADPH + H(+)</text>
        <dbReference type="Rhea" id="RHEA:26438"/>
        <dbReference type="ChEBI" id="CHEBI:15378"/>
        <dbReference type="ChEBI" id="CHEBI:16510"/>
        <dbReference type="ChEBI" id="CHEBI:33190"/>
        <dbReference type="ChEBI" id="CHEBI:57783"/>
        <dbReference type="ChEBI" id="CHEBI:58349"/>
        <dbReference type="EC" id="1.1.1.298"/>
    </reaction>
</comment>
<evidence type="ECO:0000256" key="9">
    <source>
        <dbReference type="ARBA" id="ARBA00045650"/>
    </source>
</evidence>
<dbReference type="Gene3D" id="3.40.50.720">
    <property type="entry name" value="NAD(P)-binding Rossmann-like Domain"/>
    <property type="match status" value="1"/>
</dbReference>
<dbReference type="Proteomes" id="UP000468650">
    <property type="component" value="Unassembled WGS sequence"/>
</dbReference>
<dbReference type="OrthoDB" id="9808814at2"/>
<dbReference type="PANTHER" id="PTHR43086:SF3">
    <property type="entry name" value="NADP-DEPENDENT 3-HYDROXY ACID DEHYDROGENASE YDFG"/>
    <property type="match status" value="1"/>
</dbReference>
<dbReference type="EC" id="1.1.1.298" evidence="4"/>
<evidence type="ECO:0000256" key="2">
    <source>
        <dbReference type="ARBA" id="ARBA00023002"/>
    </source>
</evidence>
<evidence type="ECO:0000256" key="7">
    <source>
        <dbReference type="ARBA" id="ARBA00044271"/>
    </source>
</evidence>
<evidence type="ECO:0000256" key="8">
    <source>
        <dbReference type="ARBA" id="ARBA00044349"/>
    </source>
</evidence>
<reference evidence="11 12" key="1">
    <citation type="submission" date="2019-09" db="EMBL/GenBank/DDBJ databases">
        <title>Genomes of family Cryomorphaceae.</title>
        <authorList>
            <person name="Bowman J.P."/>
        </authorList>
    </citation>
    <scope>NUCLEOTIDE SEQUENCE [LARGE SCALE GENOMIC DNA]</scope>
    <source>
        <strain evidence="11 12">LMG 25704</strain>
    </source>
</reference>
<accession>A0A6N6RHU9</accession>
<dbReference type="PANTHER" id="PTHR43086">
    <property type="entry name" value="VERY-LONG-CHAIN 3-OXOOACYL-COA REDUCTASE"/>
    <property type="match status" value="1"/>
</dbReference>
<evidence type="ECO:0000256" key="1">
    <source>
        <dbReference type="ARBA" id="ARBA00006484"/>
    </source>
</evidence>
<dbReference type="InterPro" id="IPR002347">
    <property type="entry name" value="SDR_fam"/>
</dbReference>
<comment type="caution">
    <text evidence="11">The sequence shown here is derived from an EMBL/GenBank/DDBJ whole genome shotgun (WGS) entry which is preliminary data.</text>
</comment>
<dbReference type="RefSeq" id="WP_151667414.1">
    <property type="nucleotide sequence ID" value="NZ_WBVO01000006.1"/>
</dbReference>
<keyword evidence="2" id="KW-0560">Oxidoreductase</keyword>
<comment type="similarity">
    <text evidence="1">Belongs to the short-chain dehydrogenases/reductases (SDR) family.</text>
</comment>
<dbReference type="PIRSF" id="PIRSF000126">
    <property type="entry name" value="11-beta-HSD1"/>
    <property type="match status" value="1"/>
</dbReference>
<dbReference type="InterPro" id="IPR020904">
    <property type="entry name" value="Sc_DH/Rdtase_CS"/>
</dbReference>
<dbReference type="PRINTS" id="PR00081">
    <property type="entry name" value="GDHRDH"/>
</dbReference>
<comment type="catalytic activity">
    <reaction evidence="3">
        <text>L-allo-threonine + NADP(+) = aminoacetone + CO2 + NADPH</text>
        <dbReference type="Rhea" id="RHEA:43524"/>
        <dbReference type="ChEBI" id="CHEBI:16526"/>
        <dbReference type="ChEBI" id="CHEBI:57783"/>
        <dbReference type="ChEBI" id="CHEBI:58320"/>
        <dbReference type="ChEBI" id="CHEBI:58349"/>
        <dbReference type="ChEBI" id="CHEBI:58585"/>
        <dbReference type="EC" id="1.1.1.381"/>
    </reaction>
</comment>
<dbReference type="GO" id="GO:0035527">
    <property type="term" value="F:3-hydroxypropionate dehydrogenase (NADP+) activity"/>
    <property type="evidence" value="ECO:0007669"/>
    <property type="project" value="UniProtKB-EC"/>
</dbReference>
<dbReference type="PROSITE" id="PS00061">
    <property type="entry name" value="ADH_SHORT"/>
    <property type="match status" value="1"/>
</dbReference>
<name>A0A6N6RHU9_9FLAO</name>
<evidence type="ECO:0000256" key="5">
    <source>
        <dbReference type="ARBA" id="ARBA00044059"/>
    </source>
</evidence>
<proteinExistence type="inferred from homology"/>
<evidence type="ECO:0000313" key="12">
    <source>
        <dbReference type="Proteomes" id="UP000468650"/>
    </source>
</evidence>
<protein>
    <recommendedName>
        <fullName evidence="6">NADP-dependent 3-hydroxy acid dehydrogenase YdfG</fullName>
        <ecNumber evidence="4">1.1.1.298</ecNumber>
        <ecNumber evidence="5">1.1.1.381</ecNumber>
    </recommendedName>
    <alternativeName>
        <fullName evidence="8">L-allo-threonine dehydrogenase</fullName>
    </alternativeName>
    <alternativeName>
        <fullName evidence="7">Malonic semialdehyde reductase</fullName>
    </alternativeName>
</protein>
<evidence type="ECO:0000256" key="6">
    <source>
        <dbReference type="ARBA" id="ARBA00044065"/>
    </source>
</evidence>
<dbReference type="CDD" id="cd05233">
    <property type="entry name" value="SDR_c"/>
    <property type="match status" value="1"/>
</dbReference>
<evidence type="ECO:0000256" key="4">
    <source>
        <dbReference type="ARBA" id="ARBA00044050"/>
    </source>
</evidence>
<evidence type="ECO:0000256" key="10">
    <source>
        <dbReference type="ARBA" id="ARBA00047274"/>
    </source>
</evidence>
<dbReference type="InterPro" id="IPR036291">
    <property type="entry name" value="NAD(P)-bd_dom_sf"/>
</dbReference>
<evidence type="ECO:0000256" key="3">
    <source>
        <dbReference type="ARBA" id="ARBA00043812"/>
    </source>
</evidence>
<evidence type="ECO:0000313" key="11">
    <source>
        <dbReference type="EMBL" id="KAB2809914.1"/>
    </source>
</evidence>
<dbReference type="SUPFAM" id="SSF51735">
    <property type="entry name" value="NAD(P)-binding Rossmann-fold domains"/>
    <property type="match status" value="1"/>
</dbReference>
<dbReference type="EMBL" id="WBVO01000006">
    <property type="protein sequence ID" value="KAB2809914.1"/>
    <property type="molecule type" value="Genomic_DNA"/>
</dbReference>
<comment type="function">
    <text evidence="9">NADP-dependent dehydrogenase with broad substrate specificity acting on 3-hydroxy acids. Catalyzes the NADP-dependent oxidation of L-allo-threonine to L-2-amino-3-keto-butyrate, which is spontaneously decarboxylated into aminoacetone. Also acts on D-threonine, L-serine, D-serine, D-3-hydroxyisobutyrate, L-3-hydroxyisobutyrate, D-glycerate and L-glycerate. Able to catalyze the reduction of the malonic semialdehyde to 3-hydroxypropionic acid. YdfG is apparently supplementing RutE, the presumed malonic semialdehyde reductase involved in pyrimidine degradation since both are able to detoxify malonic semialdehyde.</text>
</comment>
<dbReference type="Pfam" id="PF00106">
    <property type="entry name" value="adh_short"/>
    <property type="match status" value="1"/>
</dbReference>
<dbReference type="EC" id="1.1.1.381" evidence="5"/>